<keyword evidence="9" id="KW-0520">NAD</keyword>
<evidence type="ECO:0000256" key="9">
    <source>
        <dbReference type="RuleBase" id="RU361228"/>
    </source>
</evidence>
<dbReference type="Gene3D" id="3.90.176.10">
    <property type="entry name" value="Toxin ADP-ribosyltransferase, Chain A, domain 1"/>
    <property type="match status" value="1"/>
</dbReference>
<keyword evidence="6 8" id="KW-0802">TPR repeat</keyword>
<dbReference type="OrthoDB" id="10006270at2759"/>
<proteinExistence type="inferred from homology"/>
<evidence type="ECO:0000256" key="3">
    <source>
        <dbReference type="ARBA" id="ARBA00022679"/>
    </source>
</evidence>
<keyword evidence="4" id="KW-0548">Nucleotidyltransferase</keyword>
<dbReference type="EMBL" id="CAJOBC010002204">
    <property type="protein sequence ID" value="CAF3721108.1"/>
    <property type="molecule type" value="Genomic_DNA"/>
</dbReference>
<evidence type="ECO:0000313" key="14">
    <source>
        <dbReference type="Proteomes" id="UP000663829"/>
    </source>
</evidence>
<dbReference type="InterPro" id="IPR011990">
    <property type="entry name" value="TPR-like_helical_dom_sf"/>
</dbReference>
<comment type="caution">
    <text evidence="10">The sequence shown here is derived from an EMBL/GenBank/DDBJ whole genome shotgun (WGS) entry which is preliminary data.</text>
</comment>
<evidence type="ECO:0000313" key="12">
    <source>
        <dbReference type="EMBL" id="CAF3721108.1"/>
    </source>
</evidence>
<keyword evidence="3 9" id="KW-0808">Transferase</keyword>
<evidence type="ECO:0000313" key="11">
    <source>
        <dbReference type="EMBL" id="CAF1313027.1"/>
    </source>
</evidence>
<dbReference type="PROSITE" id="PS51996">
    <property type="entry name" value="TR_MART"/>
    <property type="match status" value="1"/>
</dbReference>
<dbReference type="AlphaFoldDB" id="A0A814CL76"/>
<feature type="repeat" description="TPR" evidence="8">
    <location>
        <begin position="513"/>
        <end position="546"/>
    </location>
</feature>
<comment type="similarity">
    <text evidence="1 9">Belongs to the Arg-specific ADP-ribosyltransferase family.</text>
</comment>
<dbReference type="Proteomes" id="UP000682733">
    <property type="component" value="Unassembled WGS sequence"/>
</dbReference>
<dbReference type="SUPFAM" id="SSF48452">
    <property type="entry name" value="TPR-like"/>
    <property type="match status" value="1"/>
</dbReference>
<dbReference type="PROSITE" id="PS50005">
    <property type="entry name" value="TPR"/>
    <property type="match status" value="5"/>
</dbReference>
<gene>
    <name evidence="10" type="ORF">GPM918_LOCUS10915</name>
    <name evidence="11" type="ORF">OVA965_LOCUS29072</name>
    <name evidence="12" type="ORF">SRO942_LOCUS10916</name>
    <name evidence="13" type="ORF">TMI583_LOCUS29831</name>
</gene>
<feature type="repeat" description="TPR" evidence="8">
    <location>
        <begin position="640"/>
        <end position="673"/>
    </location>
</feature>
<name>A0A814CL76_9BILA</name>
<protein>
    <recommendedName>
        <fullName evidence="9">NAD(P)(+)--arginine ADP-ribosyltransferase</fullName>
        <ecNumber evidence="9">2.4.2.31</ecNumber>
    </recommendedName>
    <alternativeName>
        <fullName evidence="9">Mono(ADP-ribosyl)transferase</fullName>
    </alternativeName>
</protein>
<evidence type="ECO:0000313" key="13">
    <source>
        <dbReference type="EMBL" id="CAF4121301.1"/>
    </source>
</evidence>
<evidence type="ECO:0000256" key="6">
    <source>
        <dbReference type="ARBA" id="ARBA00022803"/>
    </source>
</evidence>
<dbReference type="PANTHER" id="PTHR45641">
    <property type="entry name" value="TETRATRICOPEPTIDE REPEAT PROTEIN (AFU_ORTHOLOGUE AFUA_6G03870)"/>
    <property type="match status" value="1"/>
</dbReference>
<dbReference type="EC" id="2.4.2.31" evidence="9"/>
<dbReference type="Pfam" id="PF13424">
    <property type="entry name" value="TPR_12"/>
    <property type="match status" value="2"/>
</dbReference>
<dbReference type="Pfam" id="PF01129">
    <property type="entry name" value="ART"/>
    <property type="match status" value="1"/>
</dbReference>
<evidence type="ECO:0000256" key="8">
    <source>
        <dbReference type="PROSITE-ProRule" id="PRU00339"/>
    </source>
</evidence>
<evidence type="ECO:0000256" key="2">
    <source>
        <dbReference type="ARBA" id="ARBA00022676"/>
    </source>
</evidence>
<dbReference type="EMBL" id="CAJOBA010041819">
    <property type="protein sequence ID" value="CAF4121301.1"/>
    <property type="molecule type" value="Genomic_DNA"/>
</dbReference>
<dbReference type="GO" id="GO:0106274">
    <property type="term" value="F:NAD+-protein-arginine ADP-ribosyltransferase activity"/>
    <property type="evidence" value="ECO:0007669"/>
    <property type="project" value="UniProtKB-EC"/>
</dbReference>
<feature type="repeat" description="TPR" evidence="8">
    <location>
        <begin position="598"/>
        <end position="631"/>
    </location>
</feature>
<keyword evidence="9" id="KW-0521">NADP</keyword>
<comment type="catalytic activity">
    <reaction evidence="7 9">
        <text>L-arginyl-[protein] + NAD(+) = N(omega)-(ADP-D-ribosyl)-L-arginyl-[protein] + nicotinamide + H(+)</text>
        <dbReference type="Rhea" id="RHEA:19149"/>
        <dbReference type="Rhea" id="RHEA-COMP:10532"/>
        <dbReference type="Rhea" id="RHEA-COMP:15087"/>
        <dbReference type="ChEBI" id="CHEBI:15378"/>
        <dbReference type="ChEBI" id="CHEBI:17154"/>
        <dbReference type="ChEBI" id="CHEBI:29965"/>
        <dbReference type="ChEBI" id="CHEBI:57540"/>
        <dbReference type="ChEBI" id="CHEBI:142554"/>
        <dbReference type="EC" id="2.4.2.31"/>
    </reaction>
</comment>
<reference evidence="10" key="1">
    <citation type="submission" date="2021-02" db="EMBL/GenBank/DDBJ databases">
        <authorList>
            <person name="Nowell W R."/>
        </authorList>
    </citation>
    <scope>NUCLEOTIDE SEQUENCE</scope>
</reference>
<dbReference type="PROSITE" id="PS50293">
    <property type="entry name" value="TPR_REGION"/>
    <property type="match status" value="2"/>
</dbReference>
<dbReference type="Proteomes" id="UP000677228">
    <property type="component" value="Unassembled WGS sequence"/>
</dbReference>
<dbReference type="PANTHER" id="PTHR45641:SF1">
    <property type="entry name" value="AAA+ ATPASE DOMAIN-CONTAINING PROTEIN"/>
    <property type="match status" value="1"/>
</dbReference>
<keyword evidence="14" id="KW-1185">Reference proteome</keyword>
<dbReference type="SUPFAM" id="SSF56399">
    <property type="entry name" value="ADP-ribosylation"/>
    <property type="match status" value="1"/>
</dbReference>
<dbReference type="Gene3D" id="1.25.40.10">
    <property type="entry name" value="Tetratricopeptide repeat domain"/>
    <property type="match status" value="2"/>
</dbReference>
<dbReference type="Proteomes" id="UP000681722">
    <property type="component" value="Unassembled WGS sequence"/>
</dbReference>
<dbReference type="InterPro" id="IPR019734">
    <property type="entry name" value="TPR_rpt"/>
</dbReference>
<keyword evidence="5" id="KW-0677">Repeat</keyword>
<evidence type="ECO:0000256" key="1">
    <source>
        <dbReference type="ARBA" id="ARBA00009558"/>
    </source>
</evidence>
<organism evidence="10 14">
    <name type="scientific">Didymodactylos carnosus</name>
    <dbReference type="NCBI Taxonomy" id="1234261"/>
    <lineage>
        <taxon>Eukaryota</taxon>
        <taxon>Metazoa</taxon>
        <taxon>Spiralia</taxon>
        <taxon>Gnathifera</taxon>
        <taxon>Rotifera</taxon>
        <taxon>Eurotatoria</taxon>
        <taxon>Bdelloidea</taxon>
        <taxon>Philodinida</taxon>
        <taxon>Philodinidae</taxon>
        <taxon>Didymodactylos</taxon>
    </lineage>
</organism>
<dbReference type="SMART" id="SM00028">
    <property type="entry name" value="TPR"/>
    <property type="match status" value="6"/>
</dbReference>
<dbReference type="EMBL" id="CAJNOK010020235">
    <property type="protein sequence ID" value="CAF1313027.1"/>
    <property type="molecule type" value="Genomic_DNA"/>
</dbReference>
<feature type="repeat" description="TPR" evidence="8">
    <location>
        <begin position="556"/>
        <end position="589"/>
    </location>
</feature>
<dbReference type="GO" id="GO:0016779">
    <property type="term" value="F:nucleotidyltransferase activity"/>
    <property type="evidence" value="ECO:0007669"/>
    <property type="project" value="UniProtKB-KW"/>
</dbReference>
<keyword evidence="2 9" id="KW-0328">Glycosyltransferase</keyword>
<dbReference type="EMBL" id="CAJNOQ010002204">
    <property type="protein sequence ID" value="CAF0944847.1"/>
    <property type="molecule type" value="Genomic_DNA"/>
</dbReference>
<evidence type="ECO:0000256" key="5">
    <source>
        <dbReference type="ARBA" id="ARBA00022737"/>
    </source>
</evidence>
<accession>A0A814CL76</accession>
<evidence type="ECO:0000256" key="4">
    <source>
        <dbReference type="ARBA" id="ARBA00022695"/>
    </source>
</evidence>
<evidence type="ECO:0000313" key="10">
    <source>
        <dbReference type="EMBL" id="CAF0944847.1"/>
    </source>
</evidence>
<sequence>MGLRNTKEKNQNLEKSLQTEIAAASSSLTLADQDDDNDEKNFETFLLIWLDANVNPTDDNFVQQKLHLAINYIKVFDSVEQCEQFILKRNENYEKIVLVVSESYARQVVPDVHDLPQISAIYVYGIDKSTNANWAKQYKKAVISNFDELVKIITEDQIKREKFEDSLMMPMTILDSTQQQKSLSTISGNFMFIQLFIEILLRMEYVPLDRQELIKTCQQVQAHNNYEIKIINEFQFNYSSDKALWWYTRETCLYRMLNKALRIQDIDMIFTFRFFIADLYKQLKQIHKKQQNDSSRITKVYRGQKMSVVELQTIQKSINQHISMNSFLSTTLNSKRAISFIPTLSTLKDDKLQSVLFEIIIDSNVTNTKPFGSISDQSFFSTEEEVLFMIGTIFIIEDVEKNDKYWTIRLRLADETDHQLRDIFDYMKTNIKPKTNLLSLGILLCEMGEYSKAKTHYQHLLDKLPKDDNSNRAHCFQGLGCAYFESGNFDLSIVNHQTAIEIFLLIPNNEATIVSYHGIGHAYLRKGDYQKASEYFDKSLEVTKTCSSDENSLAMAITYNNLGLLYTEQNKYNDALSYYSKALAIYQKNLPDDHYEIGMMYCNIGYIYYKQQEYNLALFYYEKELTISLKTFPSTHPDIGNTYLNIGSVYEDLGRYETALCYFNKADIIFREAQLVSTHAYVVELQKHIQSLNAKLNK</sequence>
<dbReference type="Proteomes" id="UP000663829">
    <property type="component" value="Unassembled WGS sequence"/>
</dbReference>
<evidence type="ECO:0000256" key="7">
    <source>
        <dbReference type="ARBA" id="ARBA00047597"/>
    </source>
</evidence>
<dbReference type="InterPro" id="IPR000768">
    <property type="entry name" value="ART"/>
</dbReference>
<feature type="repeat" description="TPR" evidence="8">
    <location>
        <begin position="434"/>
        <end position="467"/>
    </location>
</feature>